<keyword evidence="3" id="KW-1185">Reference proteome</keyword>
<comment type="caution">
    <text evidence="2">The sequence shown here is derived from an EMBL/GenBank/DDBJ whole genome shotgun (WGS) entry which is preliminary data.</text>
</comment>
<dbReference type="Proteomes" id="UP000541444">
    <property type="component" value="Unassembled WGS sequence"/>
</dbReference>
<evidence type="ECO:0000256" key="1">
    <source>
        <dbReference type="SAM" id="Phobius"/>
    </source>
</evidence>
<dbReference type="EMBL" id="JACGCM010001948">
    <property type="protein sequence ID" value="KAF6147027.1"/>
    <property type="molecule type" value="Genomic_DNA"/>
</dbReference>
<keyword evidence="1" id="KW-0812">Transmembrane</keyword>
<protein>
    <submittedName>
        <fullName evidence="2">Uncharacterized protein</fullName>
    </submittedName>
</protein>
<sequence>EFLGYFIYLFIIKYYYYYYSSTLSSAHIFRIYSVCTFSSIMHPFIPLGRFCMLDSFYVDSVVRWLFGGGGGVVALGTPRWVGSNVCLMCLWFGVVPMSRWIGR</sequence>
<reference evidence="2 3" key="1">
    <citation type="journal article" date="2020" name="IScience">
        <title>Genome Sequencing of the Endangered Kingdonia uniflora (Circaeasteraceae, Ranunculales) Reveals Potential Mechanisms of Evolutionary Specialization.</title>
        <authorList>
            <person name="Sun Y."/>
            <person name="Deng T."/>
            <person name="Zhang A."/>
            <person name="Moore M.J."/>
            <person name="Landis J.B."/>
            <person name="Lin N."/>
            <person name="Zhang H."/>
            <person name="Zhang X."/>
            <person name="Huang J."/>
            <person name="Zhang X."/>
            <person name="Sun H."/>
            <person name="Wang H."/>
        </authorList>
    </citation>
    <scope>NUCLEOTIDE SEQUENCE [LARGE SCALE GENOMIC DNA]</scope>
    <source>
        <strain evidence="2">TB1705</strain>
        <tissue evidence="2">Leaf</tissue>
    </source>
</reference>
<gene>
    <name evidence="2" type="ORF">GIB67_036746</name>
</gene>
<evidence type="ECO:0000313" key="2">
    <source>
        <dbReference type="EMBL" id="KAF6147027.1"/>
    </source>
</evidence>
<evidence type="ECO:0000313" key="3">
    <source>
        <dbReference type="Proteomes" id="UP000541444"/>
    </source>
</evidence>
<feature type="transmembrane region" description="Helical" evidence="1">
    <location>
        <begin position="81"/>
        <end position="101"/>
    </location>
</feature>
<name>A0A7J7LWQ7_9MAGN</name>
<keyword evidence="1" id="KW-1133">Transmembrane helix</keyword>
<accession>A0A7J7LWQ7</accession>
<dbReference type="AlphaFoldDB" id="A0A7J7LWQ7"/>
<feature type="non-terminal residue" evidence="2">
    <location>
        <position position="1"/>
    </location>
</feature>
<proteinExistence type="predicted"/>
<organism evidence="2 3">
    <name type="scientific">Kingdonia uniflora</name>
    <dbReference type="NCBI Taxonomy" id="39325"/>
    <lineage>
        <taxon>Eukaryota</taxon>
        <taxon>Viridiplantae</taxon>
        <taxon>Streptophyta</taxon>
        <taxon>Embryophyta</taxon>
        <taxon>Tracheophyta</taxon>
        <taxon>Spermatophyta</taxon>
        <taxon>Magnoliopsida</taxon>
        <taxon>Ranunculales</taxon>
        <taxon>Circaeasteraceae</taxon>
        <taxon>Kingdonia</taxon>
    </lineage>
</organism>
<keyword evidence="1" id="KW-0472">Membrane</keyword>